<comment type="subunit">
    <text evidence="4">Homodimer.</text>
</comment>
<dbReference type="PANTHER" id="PTHR46577:SF2">
    <property type="entry name" value="TRANSCRIPTIONAL REGULATORY PROTEIN"/>
    <property type="match status" value="1"/>
</dbReference>
<evidence type="ECO:0000259" key="11">
    <source>
        <dbReference type="PROSITE" id="PS50949"/>
    </source>
</evidence>
<dbReference type="SMART" id="SM00345">
    <property type="entry name" value="HTH_GNTR"/>
    <property type="match status" value="1"/>
</dbReference>
<dbReference type="PANTHER" id="PTHR46577">
    <property type="entry name" value="HTH-TYPE TRANSCRIPTIONAL REGULATORY PROTEIN GABR"/>
    <property type="match status" value="1"/>
</dbReference>
<evidence type="ECO:0000256" key="4">
    <source>
        <dbReference type="ARBA" id="ARBA00011738"/>
    </source>
</evidence>
<dbReference type="GO" id="GO:0030170">
    <property type="term" value="F:pyridoxal phosphate binding"/>
    <property type="evidence" value="ECO:0007669"/>
    <property type="project" value="InterPro"/>
</dbReference>
<dbReference type="AlphaFoldDB" id="A0A1H8FRJ0"/>
<dbReference type="STRING" id="215200.SAMN05216454_102215"/>
<evidence type="ECO:0000256" key="6">
    <source>
        <dbReference type="ARBA" id="ARBA00022679"/>
    </source>
</evidence>
<dbReference type="InterPro" id="IPR051446">
    <property type="entry name" value="HTH_trans_reg/aminotransferase"/>
</dbReference>
<dbReference type="InterPro" id="IPR015424">
    <property type="entry name" value="PyrdxlP-dep_Trfase"/>
</dbReference>
<evidence type="ECO:0000313" key="13">
    <source>
        <dbReference type="Proteomes" id="UP000199512"/>
    </source>
</evidence>
<keyword evidence="10" id="KW-0804">Transcription</keyword>
<dbReference type="Pfam" id="PF00392">
    <property type="entry name" value="GntR"/>
    <property type="match status" value="1"/>
</dbReference>
<gene>
    <name evidence="12" type="ORF">SAMN05216454_102215</name>
</gene>
<dbReference type="PROSITE" id="PS50949">
    <property type="entry name" value="HTH_GNTR"/>
    <property type="match status" value="1"/>
</dbReference>
<keyword evidence="6" id="KW-0808">Transferase</keyword>
<dbReference type="EMBL" id="FODF01000002">
    <property type="protein sequence ID" value="SEN34165.1"/>
    <property type="molecule type" value="Genomic_DNA"/>
</dbReference>
<evidence type="ECO:0000313" key="12">
    <source>
        <dbReference type="EMBL" id="SEN34165.1"/>
    </source>
</evidence>
<keyword evidence="8" id="KW-0805">Transcription regulation</keyword>
<dbReference type="InterPro" id="IPR015422">
    <property type="entry name" value="PyrdxlP-dep_Trfase_small"/>
</dbReference>
<protein>
    <submittedName>
        <fullName evidence="12">Transcriptional regulator, GntR family</fullName>
    </submittedName>
</protein>
<dbReference type="Gene3D" id="3.40.640.10">
    <property type="entry name" value="Type I PLP-dependent aspartate aminotransferase-like (Major domain)"/>
    <property type="match status" value="1"/>
</dbReference>
<dbReference type="GO" id="GO:0003677">
    <property type="term" value="F:DNA binding"/>
    <property type="evidence" value="ECO:0007669"/>
    <property type="project" value="UniProtKB-KW"/>
</dbReference>
<dbReference type="OrthoDB" id="9802328at2"/>
<evidence type="ECO:0000256" key="3">
    <source>
        <dbReference type="ARBA" id="ARBA00007441"/>
    </source>
</evidence>
<evidence type="ECO:0000256" key="7">
    <source>
        <dbReference type="ARBA" id="ARBA00022898"/>
    </source>
</evidence>
<comment type="cofactor">
    <cofactor evidence="1">
        <name>pyridoxal 5'-phosphate</name>
        <dbReference type="ChEBI" id="CHEBI:597326"/>
    </cofactor>
</comment>
<evidence type="ECO:0000256" key="9">
    <source>
        <dbReference type="ARBA" id="ARBA00023125"/>
    </source>
</evidence>
<evidence type="ECO:0000256" key="5">
    <source>
        <dbReference type="ARBA" id="ARBA00022576"/>
    </source>
</evidence>
<dbReference type="InterPro" id="IPR036390">
    <property type="entry name" value="WH_DNA-bd_sf"/>
</dbReference>
<dbReference type="InterPro" id="IPR000524">
    <property type="entry name" value="Tscrpt_reg_HTH_GntR"/>
</dbReference>
<dbReference type="RefSeq" id="WP_091974265.1">
    <property type="nucleotide sequence ID" value="NZ_FODF01000002.1"/>
</dbReference>
<dbReference type="SUPFAM" id="SSF53383">
    <property type="entry name" value="PLP-dependent transferases"/>
    <property type="match status" value="1"/>
</dbReference>
<comment type="similarity">
    <text evidence="3">Belongs to the class-I pyridoxal-phosphate-dependent aminotransferase family.</text>
</comment>
<dbReference type="InterPro" id="IPR015421">
    <property type="entry name" value="PyrdxlP-dep_Trfase_major"/>
</dbReference>
<evidence type="ECO:0000256" key="8">
    <source>
        <dbReference type="ARBA" id="ARBA00023015"/>
    </source>
</evidence>
<dbReference type="CDD" id="cd00609">
    <property type="entry name" value="AAT_like"/>
    <property type="match status" value="1"/>
</dbReference>
<dbReference type="Proteomes" id="UP000199512">
    <property type="component" value="Unassembled WGS sequence"/>
</dbReference>
<keyword evidence="5" id="KW-0032">Aminotransferase</keyword>
<accession>A0A1H8FRJ0</accession>
<dbReference type="SUPFAM" id="SSF46785">
    <property type="entry name" value="Winged helix' DNA-binding domain"/>
    <property type="match status" value="1"/>
</dbReference>
<feature type="domain" description="HTH gntR-type" evidence="11">
    <location>
        <begin position="14"/>
        <end position="82"/>
    </location>
</feature>
<reference evidence="12 13" key="1">
    <citation type="submission" date="2016-10" db="EMBL/GenBank/DDBJ databases">
        <authorList>
            <person name="de Groot N.N."/>
        </authorList>
    </citation>
    <scope>NUCLEOTIDE SEQUENCE [LARGE SCALE GENOMIC DNA]</scope>
    <source>
        <strain evidence="12 13">Calf135</strain>
    </source>
</reference>
<evidence type="ECO:0000256" key="2">
    <source>
        <dbReference type="ARBA" id="ARBA00005384"/>
    </source>
</evidence>
<sequence>MDIEIYRLEFNGKECKYLQVYNKIKSMIVDGKLSSNEKLPPIRILSKLLNVNSVTVVRAYELLESDGYVIKRVGSGTFVSLKTEKYDVRHIEDDEEFYRLDSGNPSPDIFPIEDFKKAVNMALENDDASIFNYDDGHGISELKEVLRKYLSNFHVNTSTENLMVISGAQQGIDIVSKAMIDYSDIVFIEEPTYAGAIDVLKSRGAKLVTVPMLEDGIDIGILKMKLEKLRPKLMYLMPNFQNPTGISYSENKKKKLIEMAEEYGFYILEDDFISDFRFLSENNRTLKSYDKYNRVIYIKSFSKILMPGLRVGVMDIPTELINRVLISKYSSDISTSTLIQKSLYYYMDKFNWKNHIINVEKIYTQKYVECYKYIHKKLGSRLNIIDNKGGINFFLELSRGYFSNDFTKFMLEKKVALQPGSMYFDNEIDDRFFRINIARESVERIKEAVDIIADSLDEFYQKNSNLSKIDNSELQ</sequence>
<proteinExistence type="inferred from homology"/>
<evidence type="ECO:0000256" key="10">
    <source>
        <dbReference type="ARBA" id="ARBA00023163"/>
    </source>
</evidence>
<dbReference type="Pfam" id="PF00155">
    <property type="entry name" value="Aminotran_1_2"/>
    <property type="match status" value="1"/>
</dbReference>
<dbReference type="Gene3D" id="1.10.10.10">
    <property type="entry name" value="Winged helix-like DNA-binding domain superfamily/Winged helix DNA-binding domain"/>
    <property type="match status" value="1"/>
</dbReference>
<dbReference type="CDD" id="cd07377">
    <property type="entry name" value="WHTH_GntR"/>
    <property type="match status" value="1"/>
</dbReference>
<comment type="similarity">
    <text evidence="2">In the C-terminal section; belongs to the class-I pyridoxal-phosphate-dependent aminotransferase family.</text>
</comment>
<keyword evidence="7" id="KW-0663">Pyridoxal phosphate</keyword>
<dbReference type="InterPro" id="IPR036388">
    <property type="entry name" value="WH-like_DNA-bd_sf"/>
</dbReference>
<dbReference type="InterPro" id="IPR004839">
    <property type="entry name" value="Aminotransferase_I/II_large"/>
</dbReference>
<keyword evidence="9" id="KW-0238">DNA-binding</keyword>
<name>A0A1H8FRJ0_9FIRM</name>
<dbReference type="GO" id="GO:0008483">
    <property type="term" value="F:transaminase activity"/>
    <property type="evidence" value="ECO:0007669"/>
    <property type="project" value="UniProtKB-KW"/>
</dbReference>
<evidence type="ECO:0000256" key="1">
    <source>
        <dbReference type="ARBA" id="ARBA00001933"/>
    </source>
</evidence>
<dbReference type="Gene3D" id="3.90.1150.10">
    <property type="entry name" value="Aspartate Aminotransferase, domain 1"/>
    <property type="match status" value="1"/>
</dbReference>
<dbReference type="GO" id="GO:0003700">
    <property type="term" value="F:DNA-binding transcription factor activity"/>
    <property type="evidence" value="ECO:0007669"/>
    <property type="project" value="InterPro"/>
</dbReference>
<keyword evidence="13" id="KW-1185">Reference proteome</keyword>
<organism evidence="12 13">
    <name type="scientific">Peptostreptococcus russellii</name>
    <dbReference type="NCBI Taxonomy" id="215200"/>
    <lineage>
        <taxon>Bacteria</taxon>
        <taxon>Bacillati</taxon>
        <taxon>Bacillota</taxon>
        <taxon>Clostridia</taxon>
        <taxon>Peptostreptococcales</taxon>
        <taxon>Peptostreptococcaceae</taxon>
        <taxon>Peptostreptococcus</taxon>
    </lineage>
</organism>
<dbReference type="FunFam" id="3.40.640.10:FF:000053">
    <property type="entry name" value="Aminotransferase, class I"/>
    <property type="match status" value="1"/>
</dbReference>